<feature type="transmembrane region" description="Helical" evidence="5">
    <location>
        <begin position="81"/>
        <end position="104"/>
    </location>
</feature>
<dbReference type="InterPro" id="IPR052954">
    <property type="entry name" value="GPCR-Ligand_Int"/>
</dbReference>
<dbReference type="Proteomes" id="UP001233172">
    <property type="component" value="Unassembled WGS sequence"/>
</dbReference>
<evidence type="ECO:0000256" key="2">
    <source>
        <dbReference type="ARBA" id="ARBA00022692"/>
    </source>
</evidence>
<sequence>MLIELTTSESPLLVVQLVATYDKVVSDYLYNQFETLVAFWLISILSCLGLVTNSFSMAVFMAQGFRDGVNISMMSIAMWDFIKCFTAVVNRLHGPISLISASAATSWRNMSFPVTAYTPIFSGYVTFCLTTYVSVERCFCVSRPFTFKAIFSRNFTLVAMVVISGVVFGAYVVVYFIYDIAYTFSPDFNTTIAVYRYNAFFYQSQNIVMPYYRFTGIVIPFASFVILCISSSCTVYYLRKSSQFLTAKNGNDAGLKDTVNMSFSRREKQVVAMLLSVIFTTIGNLFPRIIFYMAQLVEPELFLLRKYHNVFSVVAVCLFALDILRASVNFFLFLSMSTQFKQTFFRKYETNSYNNPKE</sequence>
<evidence type="ECO:0000259" key="6">
    <source>
        <dbReference type="PROSITE" id="PS50262"/>
    </source>
</evidence>
<reference evidence="7" key="2">
    <citation type="submission" date="2023-04" db="EMBL/GenBank/DDBJ databases">
        <authorList>
            <person name="Bu L."/>
            <person name="Lu L."/>
            <person name="Laidemitt M.R."/>
            <person name="Zhang S.M."/>
            <person name="Mutuku M."/>
            <person name="Mkoji G."/>
            <person name="Steinauer M."/>
            <person name="Loker E.S."/>
        </authorList>
    </citation>
    <scope>NUCLEOTIDE SEQUENCE</scope>
    <source>
        <strain evidence="7">KasaAsao</strain>
        <tissue evidence="7">Whole Snail</tissue>
    </source>
</reference>
<name>A0AAD8ARS6_BIOPF</name>
<evidence type="ECO:0000256" key="3">
    <source>
        <dbReference type="ARBA" id="ARBA00022989"/>
    </source>
</evidence>
<dbReference type="PANTHER" id="PTHR46641:SF18">
    <property type="entry name" value="G-PROTEIN COUPLED RECEPTORS FAMILY 1 PROFILE DOMAIN-CONTAINING PROTEIN"/>
    <property type="match status" value="1"/>
</dbReference>
<keyword evidence="3 5" id="KW-1133">Transmembrane helix</keyword>
<accession>A0AAD8ARS6</accession>
<feature type="transmembrane region" description="Helical" evidence="5">
    <location>
        <begin position="310"/>
        <end position="334"/>
    </location>
</feature>
<feature type="transmembrane region" description="Helical" evidence="5">
    <location>
        <begin position="155"/>
        <end position="178"/>
    </location>
</feature>
<keyword evidence="8" id="KW-1185">Reference proteome</keyword>
<keyword evidence="4 5" id="KW-0472">Membrane</keyword>
<protein>
    <submittedName>
        <fullName evidence="7">Neuropeptide receptor 15</fullName>
    </submittedName>
</protein>
<comment type="caution">
    <text evidence="7">The sequence shown here is derived from an EMBL/GenBank/DDBJ whole genome shotgun (WGS) entry which is preliminary data.</text>
</comment>
<evidence type="ECO:0000256" key="5">
    <source>
        <dbReference type="SAM" id="Phobius"/>
    </source>
</evidence>
<dbReference type="Gene3D" id="1.20.1070.10">
    <property type="entry name" value="Rhodopsin 7-helix transmembrane proteins"/>
    <property type="match status" value="1"/>
</dbReference>
<feature type="transmembrane region" description="Helical" evidence="5">
    <location>
        <begin position="217"/>
        <end position="238"/>
    </location>
</feature>
<feature type="transmembrane region" description="Helical" evidence="5">
    <location>
        <begin position="37"/>
        <end position="60"/>
    </location>
</feature>
<evidence type="ECO:0000313" key="8">
    <source>
        <dbReference type="Proteomes" id="UP001233172"/>
    </source>
</evidence>
<evidence type="ECO:0000256" key="1">
    <source>
        <dbReference type="ARBA" id="ARBA00004370"/>
    </source>
</evidence>
<dbReference type="PROSITE" id="PS50262">
    <property type="entry name" value="G_PROTEIN_RECEP_F1_2"/>
    <property type="match status" value="1"/>
</dbReference>
<organism evidence="7 8">
    <name type="scientific">Biomphalaria pfeifferi</name>
    <name type="common">Bloodfluke planorb</name>
    <name type="synonym">Freshwater snail</name>
    <dbReference type="NCBI Taxonomy" id="112525"/>
    <lineage>
        <taxon>Eukaryota</taxon>
        <taxon>Metazoa</taxon>
        <taxon>Spiralia</taxon>
        <taxon>Lophotrochozoa</taxon>
        <taxon>Mollusca</taxon>
        <taxon>Gastropoda</taxon>
        <taxon>Heterobranchia</taxon>
        <taxon>Euthyneura</taxon>
        <taxon>Panpulmonata</taxon>
        <taxon>Hygrophila</taxon>
        <taxon>Lymnaeoidea</taxon>
        <taxon>Planorbidae</taxon>
        <taxon>Biomphalaria</taxon>
    </lineage>
</organism>
<feature type="domain" description="G-protein coupled receptors family 1 profile" evidence="6">
    <location>
        <begin position="52"/>
        <end position="333"/>
    </location>
</feature>
<dbReference type="AlphaFoldDB" id="A0AAD8ARS6"/>
<gene>
    <name evidence="7" type="ORF">Bpfe_029339</name>
</gene>
<keyword evidence="2 5" id="KW-0812">Transmembrane</keyword>
<evidence type="ECO:0000313" key="7">
    <source>
        <dbReference type="EMBL" id="KAK0041246.1"/>
    </source>
</evidence>
<dbReference type="EMBL" id="JASAOG010000282">
    <property type="protein sequence ID" value="KAK0041246.1"/>
    <property type="molecule type" value="Genomic_DNA"/>
</dbReference>
<dbReference type="GO" id="GO:0016020">
    <property type="term" value="C:membrane"/>
    <property type="evidence" value="ECO:0007669"/>
    <property type="project" value="UniProtKB-SubCell"/>
</dbReference>
<dbReference type="SUPFAM" id="SSF81321">
    <property type="entry name" value="Family A G protein-coupled receptor-like"/>
    <property type="match status" value="1"/>
</dbReference>
<dbReference type="PANTHER" id="PTHR46641">
    <property type="entry name" value="FMRFAMIDE RECEPTOR-RELATED"/>
    <property type="match status" value="1"/>
</dbReference>
<comment type="subcellular location">
    <subcellularLocation>
        <location evidence="1">Membrane</location>
    </subcellularLocation>
</comment>
<evidence type="ECO:0000256" key="4">
    <source>
        <dbReference type="ARBA" id="ARBA00023136"/>
    </source>
</evidence>
<feature type="transmembrane region" description="Helical" evidence="5">
    <location>
        <begin position="116"/>
        <end position="135"/>
    </location>
</feature>
<keyword evidence="7" id="KW-0675">Receptor</keyword>
<dbReference type="InterPro" id="IPR017452">
    <property type="entry name" value="GPCR_Rhodpsn_7TM"/>
</dbReference>
<reference evidence="7" key="1">
    <citation type="journal article" date="2023" name="PLoS Negl. Trop. Dis.">
        <title>A genome sequence for Biomphalaria pfeifferi, the major vector snail for the human-infecting parasite Schistosoma mansoni.</title>
        <authorList>
            <person name="Bu L."/>
            <person name="Lu L."/>
            <person name="Laidemitt M.R."/>
            <person name="Zhang S.M."/>
            <person name="Mutuku M."/>
            <person name="Mkoji G."/>
            <person name="Steinauer M."/>
            <person name="Loker E.S."/>
        </authorList>
    </citation>
    <scope>NUCLEOTIDE SEQUENCE</scope>
    <source>
        <strain evidence="7">KasaAsao</strain>
    </source>
</reference>
<proteinExistence type="predicted"/>
<feature type="transmembrane region" description="Helical" evidence="5">
    <location>
        <begin position="270"/>
        <end position="290"/>
    </location>
</feature>